<accession>A0A6U1DYM5</accession>
<feature type="compositionally biased region" description="Acidic residues" evidence="1">
    <location>
        <begin position="18"/>
        <end position="36"/>
    </location>
</feature>
<dbReference type="EMBL" id="HBGG01004430">
    <property type="protein sequence ID" value="CAD9199835.1"/>
    <property type="molecule type" value="Transcribed_RNA"/>
</dbReference>
<protein>
    <submittedName>
        <fullName evidence="3">Uncharacterized protein</fullName>
    </submittedName>
</protein>
<dbReference type="AlphaFoldDB" id="A0A6U1DYM5"/>
<proteinExistence type="predicted"/>
<reference evidence="3" key="1">
    <citation type="submission" date="2021-01" db="EMBL/GenBank/DDBJ databases">
        <authorList>
            <person name="Corre E."/>
            <person name="Pelletier E."/>
            <person name="Niang G."/>
            <person name="Scheremetjew M."/>
            <person name="Finn R."/>
            <person name="Kale V."/>
            <person name="Holt S."/>
            <person name="Cochrane G."/>
            <person name="Meng A."/>
            <person name="Brown T."/>
            <person name="Cohen L."/>
        </authorList>
    </citation>
    <scope>NUCLEOTIDE SEQUENCE</scope>
    <source>
        <strain evidence="3">PLY429</strain>
    </source>
</reference>
<evidence type="ECO:0000313" key="2">
    <source>
        <dbReference type="EMBL" id="CAD9199832.1"/>
    </source>
</evidence>
<name>A0A6U1DYM5_9CHLO</name>
<feature type="region of interest" description="Disordered" evidence="1">
    <location>
        <begin position="1"/>
        <end position="78"/>
    </location>
</feature>
<sequence>MPSMATYTGTGEGGVERESEDDPFWDDDDGRAEDESGGGGGCGEARQPGEGTERGAQEESTEGECEDAEEVGGEEGGYSRLNWHADEHIALLWAAIAQSNFKQIQPLAELRKGTATRYLSKAKELVALRRWRCKRAPEDSFEARCKNPTTLWKMQGALRTAIVRDIVPLWTKLKKKQPSGWTKEQYVEDTRVRYWRAKKKTATALRGPATSKLDNEPLGGVHVSWSTWF</sequence>
<organism evidence="3">
    <name type="scientific">Tetraselmis chuii</name>
    <dbReference type="NCBI Taxonomy" id="63592"/>
    <lineage>
        <taxon>Eukaryota</taxon>
        <taxon>Viridiplantae</taxon>
        <taxon>Chlorophyta</taxon>
        <taxon>core chlorophytes</taxon>
        <taxon>Chlorodendrophyceae</taxon>
        <taxon>Chlorodendrales</taxon>
        <taxon>Chlorodendraceae</taxon>
        <taxon>Tetraselmis</taxon>
    </lineage>
</organism>
<evidence type="ECO:0000313" key="3">
    <source>
        <dbReference type="EMBL" id="CAD9199835.1"/>
    </source>
</evidence>
<gene>
    <name evidence="2" type="ORF">TCHU04912_LOCUS2065</name>
    <name evidence="3" type="ORF">TCHU04912_LOCUS2068</name>
</gene>
<feature type="compositionally biased region" description="Acidic residues" evidence="1">
    <location>
        <begin position="59"/>
        <end position="73"/>
    </location>
</feature>
<evidence type="ECO:0000256" key="1">
    <source>
        <dbReference type="SAM" id="MobiDB-lite"/>
    </source>
</evidence>
<dbReference type="EMBL" id="HBGG01004427">
    <property type="protein sequence ID" value="CAD9199832.1"/>
    <property type="molecule type" value="Transcribed_RNA"/>
</dbReference>